<proteinExistence type="predicted"/>
<keyword evidence="4" id="KW-1185">Reference proteome</keyword>
<dbReference type="Proteomes" id="UP000054404">
    <property type="component" value="Unassembled WGS sequence"/>
</dbReference>
<name>A0A0W1KKV2_9ACTO</name>
<evidence type="ECO:0000259" key="2">
    <source>
        <dbReference type="Pfam" id="PF03703"/>
    </source>
</evidence>
<gene>
    <name evidence="3" type="ORF">AQZ59_00776</name>
</gene>
<keyword evidence="1" id="KW-0812">Transmembrane</keyword>
<dbReference type="EMBL" id="LNIZ01000003">
    <property type="protein sequence ID" value="KTF04255.1"/>
    <property type="molecule type" value="Genomic_DNA"/>
</dbReference>
<comment type="caution">
    <text evidence="3">The sequence shown here is derived from an EMBL/GenBank/DDBJ whole genome shotgun (WGS) entry which is preliminary data.</text>
</comment>
<evidence type="ECO:0000313" key="3">
    <source>
        <dbReference type="EMBL" id="KTF04255.1"/>
    </source>
</evidence>
<keyword evidence="1" id="KW-1133">Transmembrane helix</keyword>
<feature type="domain" description="YdbS-like PH" evidence="2">
    <location>
        <begin position="80"/>
        <end position="157"/>
    </location>
</feature>
<keyword evidence="1" id="KW-0472">Membrane</keyword>
<dbReference type="Pfam" id="PF03703">
    <property type="entry name" value="bPH_2"/>
    <property type="match status" value="1"/>
</dbReference>
<evidence type="ECO:0000313" key="4">
    <source>
        <dbReference type="Proteomes" id="UP000054404"/>
    </source>
</evidence>
<evidence type="ECO:0000256" key="1">
    <source>
        <dbReference type="SAM" id="Phobius"/>
    </source>
</evidence>
<dbReference type="PANTHER" id="PTHR34473:SF3">
    <property type="entry name" value="TRANSMEMBRANE PROTEIN-RELATED"/>
    <property type="match status" value="1"/>
</dbReference>
<dbReference type="InterPro" id="IPR005182">
    <property type="entry name" value="YdbS-like_PH"/>
</dbReference>
<dbReference type="PANTHER" id="PTHR34473">
    <property type="entry name" value="UPF0699 TRANSMEMBRANE PROTEIN YDBS"/>
    <property type="match status" value="1"/>
</dbReference>
<dbReference type="STRING" id="59561.AQZ59_00776"/>
<dbReference type="PATRIC" id="fig|59561.3.peg.768"/>
<dbReference type="AlphaFoldDB" id="A0A0W1KKV2"/>
<protein>
    <submittedName>
        <fullName evidence="3">Bacterial membrane flanked domain protein</fullName>
    </submittedName>
</protein>
<reference evidence="3 4" key="1">
    <citation type="submission" date="2015-11" db="EMBL/GenBank/DDBJ databases">
        <title>Draft Genome Sequence of the Type Strain Trueperella bernardiae LCDC 89-0504T, Isolated from Blood Culture.</title>
        <authorList>
            <person name="Bernier A.-M."/>
            <person name="Bernard K."/>
        </authorList>
    </citation>
    <scope>NUCLEOTIDE SEQUENCE [LARGE SCALE GENOMIC DNA]</scope>
    <source>
        <strain evidence="3 4">LCDC 89-0504</strain>
    </source>
</reference>
<organism evidence="3 4">
    <name type="scientific">Trueperella bernardiae</name>
    <dbReference type="NCBI Taxonomy" id="59561"/>
    <lineage>
        <taxon>Bacteria</taxon>
        <taxon>Bacillati</taxon>
        <taxon>Actinomycetota</taxon>
        <taxon>Actinomycetes</taxon>
        <taxon>Actinomycetales</taxon>
        <taxon>Actinomycetaceae</taxon>
        <taxon>Trueperella</taxon>
    </lineage>
</organism>
<sequence>MSDMRHPLAQDTVFIPLDPGYTKVQAIRWSVAVIVIVAVGAIPGILLGSASFPGVLWWVGFAIWAVVWLIQVPFALRRARAFGYAELEDELLIRSGIMFHSVTVVPYGRMQQVEVGTGPLLKRFGLGSIELVTASAGSNASIPGVAIEEAERLREKLTALGEARMEGL</sequence>
<feature type="transmembrane region" description="Helical" evidence="1">
    <location>
        <begin position="55"/>
        <end position="76"/>
    </location>
</feature>
<feature type="transmembrane region" description="Helical" evidence="1">
    <location>
        <begin position="29"/>
        <end position="49"/>
    </location>
</feature>
<accession>A0A0W1KKV2</accession>